<dbReference type="EMBL" id="CP034206">
    <property type="protein sequence ID" value="QBZ58061.1"/>
    <property type="molecule type" value="Genomic_DNA"/>
</dbReference>
<gene>
    <name evidence="2" type="ORF">PoMZ_03000</name>
</gene>
<reference evidence="2 3" key="1">
    <citation type="journal article" date="2019" name="Mol. Biol. Evol.">
        <title>Blast fungal genomes show frequent chromosomal changes, gene gains and losses, and effector gene turnover.</title>
        <authorList>
            <person name="Gomez Luciano L.B."/>
            <person name="Jason Tsai I."/>
            <person name="Chuma I."/>
            <person name="Tosa Y."/>
            <person name="Chen Y.H."/>
            <person name="Li J.Y."/>
            <person name="Li M.Y."/>
            <person name="Jade Lu M.Y."/>
            <person name="Nakayashiki H."/>
            <person name="Li W.H."/>
        </authorList>
    </citation>
    <scope>NUCLEOTIDE SEQUENCE [LARGE SCALE GENOMIC DNA]</scope>
    <source>
        <strain evidence="2">MZ5-1-6</strain>
    </source>
</reference>
<feature type="region of interest" description="Disordered" evidence="1">
    <location>
        <begin position="1"/>
        <end position="25"/>
    </location>
</feature>
<evidence type="ECO:0000313" key="3">
    <source>
        <dbReference type="Proteomes" id="UP000294847"/>
    </source>
</evidence>
<proteinExistence type="predicted"/>
<accession>A0A4P7N9R4</accession>
<evidence type="ECO:0000256" key="1">
    <source>
        <dbReference type="SAM" id="MobiDB-lite"/>
    </source>
</evidence>
<feature type="compositionally biased region" description="Basic residues" evidence="1">
    <location>
        <begin position="1"/>
        <end position="10"/>
    </location>
</feature>
<protein>
    <submittedName>
        <fullName evidence="2">Uncharacterized protein</fullName>
    </submittedName>
</protein>
<organism evidence="2 3">
    <name type="scientific">Pyricularia oryzae</name>
    <name type="common">Rice blast fungus</name>
    <name type="synonym">Magnaporthe oryzae</name>
    <dbReference type="NCBI Taxonomy" id="318829"/>
    <lineage>
        <taxon>Eukaryota</taxon>
        <taxon>Fungi</taxon>
        <taxon>Dikarya</taxon>
        <taxon>Ascomycota</taxon>
        <taxon>Pezizomycotina</taxon>
        <taxon>Sordariomycetes</taxon>
        <taxon>Sordariomycetidae</taxon>
        <taxon>Magnaporthales</taxon>
        <taxon>Pyriculariaceae</taxon>
        <taxon>Pyricularia</taxon>
    </lineage>
</organism>
<dbReference type="AlphaFoldDB" id="A0A4P7N9R4"/>
<evidence type="ECO:0000313" key="2">
    <source>
        <dbReference type="EMBL" id="QBZ58061.1"/>
    </source>
</evidence>
<name>A0A4P7N9R4_PYROR</name>
<dbReference type="Proteomes" id="UP000294847">
    <property type="component" value="Chromosome 3"/>
</dbReference>
<sequence>MRHAVRRHRPEARNLGQDGSEHRKPWEVGKGRQAFGTHDVVNLGLHAQPPLRVPRHAQQQGQHVGGGGAKRRVGDADEVHGLVLRDAHALAANRRPLHVLEAEARPRRRVPALVEVRLGALPHPVVEGLVPPRHALQPPLPRGHKVGQVAHPRQHVHQERARCEDRLEGVADLYHLLLGTGAVGHGLSKEDYGKKEEKRSPLIRLVLRDGAPGEQLREEPAPHAQGLAGGHHQHVLILGQYRARLGLRAAAVDAAAGLEEVVHDGLGAQQDVLLAHEFYPHDGAMLFNVLSVLEPGVLLGYVEEVSDERQPCMRRLWAEFAFTACLPIGPGTGFVPGGAVFECHRTGRRSSAARSAAPRIFGVSSSEASRSPNKNDGPLNVMLDMIGRIVLNLDLDIYEKESRRHGTQDRLGP</sequence>